<gene>
    <name evidence="1" type="ORF">BDN72DRAFT_806767</name>
</gene>
<protein>
    <submittedName>
        <fullName evidence="1">Uncharacterized protein</fullName>
    </submittedName>
</protein>
<evidence type="ECO:0000313" key="1">
    <source>
        <dbReference type="EMBL" id="TFK76716.1"/>
    </source>
</evidence>
<sequence length="497" mass="55680">MQLLGSECQDMDIALSEIMGLTFAQYLADFASTKGVQTGNISKIAQNPDQSKHLETATFKLFGFDLDLVNLRAEEYAESSRIPTEVSFGTPLQDALRRDLTINALFYNVHTRKVEDFTEKGLDDLKNGIVRTPLPPKETFLDDPLRVLRCIRFASRYGFDIVPEIADAAKDLVVQEALVTKVARERVGTEFYKMITGRNPLRSIELIHEFNLYHAIFSVLPPDSKDLLSHTPEYITSSLAASSILSLLLGRETAQTSDIPALHPLLLSATKADPSCISRLYLGATLTPSRGITYKDKKQKDQPVVELLIRESVKLGTQNHYLDGVPLLFVASEMIKQPSLDKFSHPSKRVALGKMLREKAVHNPHTGSHWSSSFLFSLVQELVPLYNVRERSLDVQGVTQIMKLYNAFADCVEKLGLADTGDAKYLLTGREVQQALEVPKAGPWIGEALNKVFDWQLDHPEGTKDECIEWLKQLRDSGKLKITDNKSEPPAKKIRMK</sequence>
<reference evidence="1 2" key="1">
    <citation type="journal article" date="2019" name="Nat. Ecol. Evol.">
        <title>Megaphylogeny resolves global patterns of mushroom evolution.</title>
        <authorList>
            <person name="Varga T."/>
            <person name="Krizsan K."/>
            <person name="Foldi C."/>
            <person name="Dima B."/>
            <person name="Sanchez-Garcia M."/>
            <person name="Sanchez-Ramirez S."/>
            <person name="Szollosi G.J."/>
            <person name="Szarkandi J.G."/>
            <person name="Papp V."/>
            <person name="Albert L."/>
            <person name="Andreopoulos W."/>
            <person name="Angelini C."/>
            <person name="Antonin V."/>
            <person name="Barry K.W."/>
            <person name="Bougher N.L."/>
            <person name="Buchanan P."/>
            <person name="Buyck B."/>
            <person name="Bense V."/>
            <person name="Catcheside P."/>
            <person name="Chovatia M."/>
            <person name="Cooper J."/>
            <person name="Damon W."/>
            <person name="Desjardin D."/>
            <person name="Finy P."/>
            <person name="Geml J."/>
            <person name="Haridas S."/>
            <person name="Hughes K."/>
            <person name="Justo A."/>
            <person name="Karasinski D."/>
            <person name="Kautmanova I."/>
            <person name="Kiss B."/>
            <person name="Kocsube S."/>
            <person name="Kotiranta H."/>
            <person name="LaButti K.M."/>
            <person name="Lechner B.E."/>
            <person name="Liimatainen K."/>
            <person name="Lipzen A."/>
            <person name="Lukacs Z."/>
            <person name="Mihaltcheva S."/>
            <person name="Morgado L.N."/>
            <person name="Niskanen T."/>
            <person name="Noordeloos M.E."/>
            <person name="Ohm R.A."/>
            <person name="Ortiz-Santana B."/>
            <person name="Ovrebo C."/>
            <person name="Racz N."/>
            <person name="Riley R."/>
            <person name="Savchenko A."/>
            <person name="Shiryaev A."/>
            <person name="Soop K."/>
            <person name="Spirin V."/>
            <person name="Szebenyi C."/>
            <person name="Tomsovsky M."/>
            <person name="Tulloss R.E."/>
            <person name="Uehling J."/>
            <person name="Grigoriev I.V."/>
            <person name="Vagvolgyi C."/>
            <person name="Papp T."/>
            <person name="Martin F.M."/>
            <person name="Miettinen O."/>
            <person name="Hibbett D.S."/>
            <person name="Nagy L.G."/>
        </authorList>
    </citation>
    <scope>NUCLEOTIDE SEQUENCE [LARGE SCALE GENOMIC DNA]</scope>
    <source>
        <strain evidence="1 2">NL-1719</strain>
    </source>
</reference>
<evidence type="ECO:0000313" key="2">
    <source>
        <dbReference type="Proteomes" id="UP000308600"/>
    </source>
</evidence>
<proteinExistence type="predicted"/>
<accession>A0ACD3BFW1</accession>
<dbReference type="Proteomes" id="UP000308600">
    <property type="component" value="Unassembled WGS sequence"/>
</dbReference>
<dbReference type="EMBL" id="ML208259">
    <property type="protein sequence ID" value="TFK76716.1"/>
    <property type="molecule type" value="Genomic_DNA"/>
</dbReference>
<organism evidence="1 2">
    <name type="scientific">Pluteus cervinus</name>
    <dbReference type="NCBI Taxonomy" id="181527"/>
    <lineage>
        <taxon>Eukaryota</taxon>
        <taxon>Fungi</taxon>
        <taxon>Dikarya</taxon>
        <taxon>Basidiomycota</taxon>
        <taxon>Agaricomycotina</taxon>
        <taxon>Agaricomycetes</taxon>
        <taxon>Agaricomycetidae</taxon>
        <taxon>Agaricales</taxon>
        <taxon>Pluteineae</taxon>
        <taxon>Pluteaceae</taxon>
        <taxon>Pluteus</taxon>
    </lineage>
</organism>
<name>A0ACD3BFW1_9AGAR</name>
<keyword evidence="2" id="KW-1185">Reference proteome</keyword>